<comment type="caution">
    <text evidence="1">The sequence shown here is derived from an EMBL/GenBank/DDBJ whole genome shotgun (WGS) entry which is preliminary data.</text>
</comment>
<dbReference type="AlphaFoldDB" id="A0A512JSA9"/>
<gene>
    <name evidence="1" type="ORF">MGN01_46740</name>
</gene>
<organism evidence="1 2">
    <name type="scientific">Methylobacterium gnaphalii</name>
    <dbReference type="NCBI Taxonomy" id="1010610"/>
    <lineage>
        <taxon>Bacteria</taxon>
        <taxon>Pseudomonadati</taxon>
        <taxon>Pseudomonadota</taxon>
        <taxon>Alphaproteobacteria</taxon>
        <taxon>Hyphomicrobiales</taxon>
        <taxon>Methylobacteriaceae</taxon>
        <taxon>Methylobacterium</taxon>
    </lineage>
</organism>
<dbReference type="Proteomes" id="UP000321750">
    <property type="component" value="Unassembled WGS sequence"/>
</dbReference>
<reference evidence="1 2" key="1">
    <citation type="submission" date="2019-07" db="EMBL/GenBank/DDBJ databases">
        <title>Whole genome shotgun sequence of Methylobacterium gnaphalii NBRC 107716.</title>
        <authorList>
            <person name="Hosoyama A."/>
            <person name="Uohara A."/>
            <person name="Ohji S."/>
            <person name="Ichikawa N."/>
        </authorList>
    </citation>
    <scope>NUCLEOTIDE SEQUENCE [LARGE SCALE GENOMIC DNA]</scope>
    <source>
        <strain evidence="1 2">NBRC 107716</strain>
    </source>
</reference>
<name>A0A512JSA9_9HYPH</name>
<accession>A0A512JSA9</accession>
<dbReference type="EMBL" id="BJZV01000094">
    <property type="protein sequence ID" value="GEP12829.1"/>
    <property type="molecule type" value="Genomic_DNA"/>
</dbReference>
<keyword evidence="2" id="KW-1185">Reference proteome</keyword>
<proteinExistence type="predicted"/>
<protein>
    <submittedName>
        <fullName evidence="1">Uncharacterized protein</fullName>
    </submittedName>
</protein>
<evidence type="ECO:0000313" key="1">
    <source>
        <dbReference type="EMBL" id="GEP12829.1"/>
    </source>
</evidence>
<sequence>MMDALDTMVEGWDDGAHSATRGTLLWAANSGCISETAIVDVWERGAIAYIVTAFAA</sequence>
<evidence type="ECO:0000313" key="2">
    <source>
        <dbReference type="Proteomes" id="UP000321750"/>
    </source>
</evidence>